<gene>
    <name evidence="14" type="ORF">B0A54_07368</name>
</gene>
<evidence type="ECO:0000256" key="12">
    <source>
        <dbReference type="SAM" id="Phobius"/>
    </source>
</evidence>
<feature type="chain" id="PRO_5020978339" description="Mannan endo-1,6-alpha-mannosidase" evidence="13">
    <location>
        <begin position="23"/>
        <end position="469"/>
    </location>
</feature>
<organism evidence="14 15">
    <name type="scientific">Friedmanniomyces endolithicus</name>
    <dbReference type="NCBI Taxonomy" id="329885"/>
    <lineage>
        <taxon>Eukaryota</taxon>
        <taxon>Fungi</taxon>
        <taxon>Dikarya</taxon>
        <taxon>Ascomycota</taxon>
        <taxon>Pezizomycotina</taxon>
        <taxon>Dothideomycetes</taxon>
        <taxon>Dothideomycetidae</taxon>
        <taxon>Mycosphaerellales</taxon>
        <taxon>Teratosphaeriaceae</taxon>
        <taxon>Friedmanniomyces</taxon>
    </lineage>
</organism>
<protein>
    <recommendedName>
        <fullName evidence="4 10">Mannan endo-1,6-alpha-mannosidase</fullName>
        <ecNumber evidence="4 10">3.2.1.101</ecNumber>
    </recommendedName>
</protein>
<evidence type="ECO:0000256" key="2">
    <source>
        <dbReference type="ARBA" id="ARBA00004308"/>
    </source>
</evidence>
<comment type="caution">
    <text evidence="14">The sequence shown here is derived from an EMBL/GenBank/DDBJ whole genome shotgun (WGS) entry which is preliminary data.</text>
</comment>
<evidence type="ECO:0000256" key="10">
    <source>
        <dbReference type="PIRNR" id="PIRNR016302"/>
    </source>
</evidence>
<dbReference type="AlphaFoldDB" id="A0A4U0V119"/>
<feature type="transmembrane region" description="Helical" evidence="12">
    <location>
        <begin position="422"/>
        <end position="443"/>
    </location>
</feature>
<evidence type="ECO:0000313" key="14">
    <source>
        <dbReference type="EMBL" id="TKA42280.1"/>
    </source>
</evidence>
<keyword evidence="6 10" id="KW-0378">Hydrolase</keyword>
<dbReference type="Proteomes" id="UP000310066">
    <property type="component" value="Unassembled WGS sequence"/>
</dbReference>
<dbReference type="SUPFAM" id="SSF48208">
    <property type="entry name" value="Six-hairpin glycosidases"/>
    <property type="match status" value="1"/>
</dbReference>
<dbReference type="OrthoDB" id="4187847at2759"/>
<evidence type="ECO:0000256" key="13">
    <source>
        <dbReference type="SAM" id="SignalP"/>
    </source>
</evidence>
<dbReference type="PANTHER" id="PTHR12145:SF41">
    <property type="entry name" value="MANNAN ENDO-1,6-ALPHA-MANNOSIDASE"/>
    <property type="match status" value="1"/>
</dbReference>
<keyword evidence="7 12" id="KW-0472">Membrane</keyword>
<evidence type="ECO:0000256" key="11">
    <source>
        <dbReference type="SAM" id="MobiDB-lite"/>
    </source>
</evidence>
<dbReference type="GO" id="GO:0012505">
    <property type="term" value="C:endomembrane system"/>
    <property type="evidence" value="ECO:0007669"/>
    <property type="project" value="UniProtKB-SubCell"/>
</dbReference>
<evidence type="ECO:0000256" key="4">
    <source>
        <dbReference type="ARBA" id="ARBA00012350"/>
    </source>
</evidence>
<comment type="catalytic activity">
    <reaction evidence="1 10">
        <text>Random hydrolysis of (1-&gt;6)-alpha-D-mannosidic linkages in unbranched (1-&gt;6)-mannans.</text>
        <dbReference type="EC" id="3.2.1.101"/>
    </reaction>
</comment>
<dbReference type="Pfam" id="PF03663">
    <property type="entry name" value="Glyco_hydro_76"/>
    <property type="match status" value="2"/>
</dbReference>
<accession>A0A4U0V119</accession>
<dbReference type="FunFam" id="1.50.10.20:FF:000006">
    <property type="entry name" value="Mannan endo-1,6-alpha-mannosidase"/>
    <property type="match status" value="1"/>
</dbReference>
<comment type="similarity">
    <text evidence="3 10">Belongs to the glycosyl hydrolase 76 family.</text>
</comment>
<keyword evidence="12" id="KW-0812">Transmembrane</keyword>
<evidence type="ECO:0000256" key="1">
    <source>
        <dbReference type="ARBA" id="ARBA00001452"/>
    </source>
</evidence>
<sequence>MKGLSRLPALAGALFAAQSAMAIQLDITNVNSIQTAASTIAHGMMFYYTGNQTGGTPGLLPAPYYWWEAGAMFGMCTQDVVSQALLFQTGPDADFMPPNQTKSEGNDDQGFWGMAAMSAAEVKFPNPSPSQPQWLALAQAVFNSQALRWDNTSCAGGLKWQIFTFNTGYNYKNSISNGCFFNLAARLGYYTKNQTYLDWAEREWEWVESVGLISPIYQVRKCDVEPGKLPTPSSPAIHPLSLPYPPPTNPTLLRATQTTGATQATWEARVRGLLTATSVFFQNNIMFEVACEPSNNCDTDQQSFKAYLSRWMVASSKVAPFVADLVALQLQTSAKAAAASCSGGNDGVTCGTKWTVGAWDNTWGVGQQMNALEVIQGLLIDSVPGPVSNTTGGISVGNPAAGTGGDTNPGAPTGRISTGDRAGAGILTAGILVALLGGAWYVFSIIPPSPVLFRLLSRMLGSSRVGDTE</sequence>
<keyword evidence="8" id="KW-0325">Glycoprotein</keyword>
<keyword evidence="12" id="KW-1133">Transmembrane helix</keyword>
<reference evidence="14 15" key="1">
    <citation type="submission" date="2017-03" db="EMBL/GenBank/DDBJ databases">
        <title>Genomes of endolithic fungi from Antarctica.</title>
        <authorList>
            <person name="Coleine C."/>
            <person name="Masonjones S."/>
            <person name="Stajich J.E."/>
        </authorList>
    </citation>
    <scope>NUCLEOTIDE SEQUENCE [LARGE SCALE GENOMIC DNA]</scope>
    <source>
        <strain evidence="14 15">CCFEE 5311</strain>
    </source>
</reference>
<dbReference type="GO" id="GO:0009272">
    <property type="term" value="P:fungal-type cell wall biogenesis"/>
    <property type="evidence" value="ECO:0007669"/>
    <property type="project" value="TreeGrafter"/>
</dbReference>
<dbReference type="InterPro" id="IPR008928">
    <property type="entry name" value="6-hairpin_glycosidase_sf"/>
</dbReference>
<keyword evidence="5 13" id="KW-0732">Signal</keyword>
<dbReference type="GO" id="GO:0008496">
    <property type="term" value="F:mannan endo-1,6-alpha-mannosidase activity"/>
    <property type="evidence" value="ECO:0007669"/>
    <property type="project" value="UniProtKB-UniRule"/>
</dbReference>
<evidence type="ECO:0000256" key="5">
    <source>
        <dbReference type="ARBA" id="ARBA00022729"/>
    </source>
</evidence>
<feature type="region of interest" description="Disordered" evidence="11">
    <location>
        <begin position="396"/>
        <end position="417"/>
    </location>
</feature>
<dbReference type="EC" id="3.2.1.101" evidence="4 10"/>
<feature type="signal peptide" evidence="13">
    <location>
        <begin position="1"/>
        <end position="22"/>
    </location>
</feature>
<keyword evidence="9 10" id="KW-0326">Glycosidase</keyword>
<evidence type="ECO:0000256" key="6">
    <source>
        <dbReference type="ARBA" id="ARBA00022801"/>
    </source>
</evidence>
<dbReference type="PIRSF" id="PIRSF016302">
    <property type="entry name" value="Man_a_manosd"/>
    <property type="match status" value="1"/>
</dbReference>
<dbReference type="Gene3D" id="1.50.10.20">
    <property type="match status" value="1"/>
</dbReference>
<dbReference type="PANTHER" id="PTHR12145">
    <property type="entry name" value="MANNAN ENDO-1,6-ALPHA-MANNOSIDASE DCW1"/>
    <property type="match status" value="1"/>
</dbReference>
<evidence type="ECO:0000256" key="9">
    <source>
        <dbReference type="ARBA" id="ARBA00023295"/>
    </source>
</evidence>
<dbReference type="InterPro" id="IPR014480">
    <property type="entry name" value="Mannan-1_6-alpha_mannosidase"/>
</dbReference>
<dbReference type="STRING" id="329885.A0A4U0V119"/>
<dbReference type="InterPro" id="IPR005198">
    <property type="entry name" value="Glyco_hydro_76"/>
</dbReference>
<evidence type="ECO:0000256" key="8">
    <source>
        <dbReference type="ARBA" id="ARBA00023180"/>
    </source>
</evidence>
<evidence type="ECO:0000256" key="3">
    <source>
        <dbReference type="ARBA" id="ARBA00009699"/>
    </source>
</evidence>
<dbReference type="GO" id="GO:0016052">
    <property type="term" value="P:carbohydrate catabolic process"/>
    <property type="evidence" value="ECO:0007669"/>
    <property type="project" value="InterPro"/>
</dbReference>
<dbReference type="EMBL" id="NAJP01000024">
    <property type="protein sequence ID" value="TKA42280.1"/>
    <property type="molecule type" value="Genomic_DNA"/>
</dbReference>
<evidence type="ECO:0000313" key="15">
    <source>
        <dbReference type="Proteomes" id="UP000310066"/>
    </source>
</evidence>
<name>A0A4U0V119_9PEZI</name>
<evidence type="ECO:0000256" key="7">
    <source>
        <dbReference type="ARBA" id="ARBA00023136"/>
    </source>
</evidence>
<comment type="subcellular location">
    <subcellularLocation>
        <location evidence="2">Endomembrane system</location>
    </subcellularLocation>
</comment>
<proteinExistence type="inferred from homology"/>